<protein>
    <submittedName>
        <fullName evidence="4">DNA-binding transcriptional MerR regulator</fullName>
    </submittedName>
</protein>
<dbReference type="SMART" id="SM00871">
    <property type="entry name" value="AraC_E_bind"/>
    <property type="match status" value="1"/>
</dbReference>
<dbReference type="SUPFAM" id="SSF46955">
    <property type="entry name" value="Putative DNA-binding domain"/>
    <property type="match status" value="1"/>
</dbReference>
<reference evidence="4 5" key="1">
    <citation type="submission" date="2023-07" db="EMBL/GenBank/DDBJ databases">
        <title>Sequencing the genomes of 1000 actinobacteria strains.</title>
        <authorList>
            <person name="Klenk H.-P."/>
        </authorList>
    </citation>
    <scope>NUCLEOTIDE SEQUENCE [LARGE SCALE GENOMIC DNA]</scope>
    <source>
        <strain evidence="4 5">DSM 45805</strain>
    </source>
</reference>
<name>A0ABU0EX65_9PSEU</name>
<comment type="caution">
    <text evidence="4">The sequence shown here is derived from an EMBL/GenBank/DDBJ whole genome shotgun (WGS) entry which is preliminary data.</text>
</comment>
<dbReference type="InterPro" id="IPR010499">
    <property type="entry name" value="AraC_E-bd"/>
</dbReference>
<evidence type="ECO:0000259" key="3">
    <source>
        <dbReference type="PROSITE" id="PS50937"/>
    </source>
</evidence>
<dbReference type="EMBL" id="JAUSUT010000001">
    <property type="protein sequence ID" value="MDQ0379907.1"/>
    <property type="molecule type" value="Genomic_DNA"/>
</dbReference>
<dbReference type="Pfam" id="PF06445">
    <property type="entry name" value="GyrI-like"/>
    <property type="match status" value="1"/>
</dbReference>
<dbReference type="InterPro" id="IPR011256">
    <property type="entry name" value="Reg_factor_effector_dom_sf"/>
</dbReference>
<sequence>MRRGLTIGEFAQLTHLSVRTLRRYHEAGLLEPASVDAATGYRYYATAQIPDAQVIHRLRELDMPLADVKRILATEDPEARAELTAEHLRRLEAQLDRTRAAVASLRQLLRPDVERLAVELRSVPSRTVAAVRGTVAREDVLTWYAEAMSELDAAVAGHECGGPPGGVYDNELFTTGRGTMVIYRPASGFSPGGRVIRHVLPATELAVAVHRGPHDDIDVTYGRLGAWVVEHALAVDGPVHETYVRGPRDDAAPETWRTEIGWPVFRLSPVSGTPQRPGHN</sequence>
<dbReference type="Proteomes" id="UP001229651">
    <property type="component" value="Unassembled WGS sequence"/>
</dbReference>
<dbReference type="Pfam" id="PF13411">
    <property type="entry name" value="MerR_1"/>
    <property type="match status" value="1"/>
</dbReference>
<dbReference type="Gene3D" id="3.20.80.10">
    <property type="entry name" value="Regulatory factor, effector binding domain"/>
    <property type="match status" value="1"/>
</dbReference>
<keyword evidence="1 4" id="KW-0238">DNA-binding</keyword>
<dbReference type="InterPro" id="IPR029442">
    <property type="entry name" value="GyrI-like"/>
</dbReference>
<dbReference type="InterPro" id="IPR009061">
    <property type="entry name" value="DNA-bd_dom_put_sf"/>
</dbReference>
<dbReference type="InterPro" id="IPR047057">
    <property type="entry name" value="MerR_fam"/>
</dbReference>
<keyword evidence="2" id="KW-0175">Coiled coil</keyword>
<dbReference type="PROSITE" id="PS50937">
    <property type="entry name" value="HTH_MERR_2"/>
    <property type="match status" value="1"/>
</dbReference>
<dbReference type="CDD" id="cd01107">
    <property type="entry name" value="HTH_BmrR"/>
    <property type="match status" value="1"/>
</dbReference>
<keyword evidence="5" id="KW-1185">Reference proteome</keyword>
<evidence type="ECO:0000256" key="1">
    <source>
        <dbReference type="ARBA" id="ARBA00023125"/>
    </source>
</evidence>
<dbReference type="Gene3D" id="1.10.1660.10">
    <property type="match status" value="1"/>
</dbReference>
<dbReference type="SUPFAM" id="SSF55136">
    <property type="entry name" value="Probable bacterial effector-binding domain"/>
    <property type="match status" value="1"/>
</dbReference>
<gene>
    <name evidence="4" type="ORF">FB470_003901</name>
</gene>
<accession>A0ABU0EX65</accession>
<proteinExistence type="predicted"/>
<dbReference type="InterPro" id="IPR000551">
    <property type="entry name" value="MerR-type_HTH_dom"/>
</dbReference>
<feature type="coiled-coil region" evidence="2">
    <location>
        <begin position="81"/>
        <end position="108"/>
    </location>
</feature>
<dbReference type="SMART" id="SM00422">
    <property type="entry name" value="HTH_MERR"/>
    <property type="match status" value="1"/>
</dbReference>
<evidence type="ECO:0000313" key="4">
    <source>
        <dbReference type="EMBL" id="MDQ0379907.1"/>
    </source>
</evidence>
<dbReference type="GO" id="GO:0003677">
    <property type="term" value="F:DNA binding"/>
    <property type="evidence" value="ECO:0007669"/>
    <property type="project" value="UniProtKB-KW"/>
</dbReference>
<dbReference type="PANTHER" id="PTHR30204">
    <property type="entry name" value="REDOX-CYCLING DRUG-SENSING TRANSCRIPTIONAL ACTIVATOR SOXR"/>
    <property type="match status" value="1"/>
</dbReference>
<dbReference type="PANTHER" id="PTHR30204:SF97">
    <property type="entry name" value="MERR FAMILY REGULATORY PROTEIN"/>
    <property type="match status" value="1"/>
</dbReference>
<organism evidence="4 5">
    <name type="scientific">Amycolatopsis thermophila</name>
    <dbReference type="NCBI Taxonomy" id="206084"/>
    <lineage>
        <taxon>Bacteria</taxon>
        <taxon>Bacillati</taxon>
        <taxon>Actinomycetota</taxon>
        <taxon>Actinomycetes</taxon>
        <taxon>Pseudonocardiales</taxon>
        <taxon>Pseudonocardiaceae</taxon>
        <taxon>Amycolatopsis</taxon>
    </lineage>
</organism>
<evidence type="ECO:0000313" key="5">
    <source>
        <dbReference type="Proteomes" id="UP001229651"/>
    </source>
</evidence>
<dbReference type="RefSeq" id="WP_306993501.1">
    <property type="nucleotide sequence ID" value="NZ_JAUSUT010000001.1"/>
</dbReference>
<evidence type="ECO:0000256" key="2">
    <source>
        <dbReference type="SAM" id="Coils"/>
    </source>
</evidence>
<feature type="domain" description="HTH merR-type" evidence="3">
    <location>
        <begin position="4"/>
        <end position="74"/>
    </location>
</feature>